<gene>
    <name evidence="2" type="ORF">MAR_019963</name>
</gene>
<keyword evidence="3" id="KW-1185">Reference proteome</keyword>
<protein>
    <submittedName>
        <fullName evidence="2">Uncharacterized protein</fullName>
    </submittedName>
</protein>
<feature type="compositionally biased region" description="Basic and acidic residues" evidence="1">
    <location>
        <begin position="64"/>
        <end position="73"/>
    </location>
</feature>
<feature type="region of interest" description="Disordered" evidence="1">
    <location>
        <begin position="58"/>
        <end position="85"/>
    </location>
</feature>
<feature type="compositionally biased region" description="Polar residues" evidence="1">
    <location>
        <begin position="75"/>
        <end position="85"/>
    </location>
</feature>
<reference evidence="2" key="1">
    <citation type="submission" date="2022-11" db="EMBL/GenBank/DDBJ databases">
        <title>Centuries of genome instability and evolution in soft-shell clam transmissible cancer (bioRxiv).</title>
        <authorList>
            <person name="Hart S.F.M."/>
            <person name="Yonemitsu M.A."/>
            <person name="Giersch R.M."/>
            <person name="Beal B.F."/>
            <person name="Arriagada G."/>
            <person name="Davis B.W."/>
            <person name="Ostrander E.A."/>
            <person name="Goff S.P."/>
            <person name="Metzger M.J."/>
        </authorList>
    </citation>
    <scope>NUCLEOTIDE SEQUENCE</scope>
    <source>
        <strain evidence="2">MELC-2E11</strain>
        <tissue evidence="2">Siphon/mantle</tissue>
    </source>
</reference>
<dbReference type="Proteomes" id="UP001164746">
    <property type="component" value="Chromosome 5"/>
</dbReference>
<accession>A0ABY7E873</accession>
<evidence type="ECO:0000313" key="3">
    <source>
        <dbReference type="Proteomes" id="UP001164746"/>
    </source>
</evidence>
<proteinExistence type="predicted"/>
<organism evidence="2 3">
    <name type="scientific">Mya arenaria</name>
    <name type="common">Soft-shell clam</name>
    <dbReference type="NCBI Taxonomy" id="6604"/>
    <lineage>
        <taxon>Eukaryota</taxon>
        <taxon>Metazoa</taxon>
        <taxon>Spiralia</taxon>
        <taxon>Lophotrochozoa</taxon>
        <taxon>Mollusca</taxon>
        <taxon>Bivalvia</taxon>
        <taxon>Autobranchia</taxon>
        <taxon>Heteroconchia</taxon>
        <taxon>Euheterodonta</taxon>
        <taxon>Imparidentia</taxon>
        <taxon>Neoheterodontei</taxon>
        <taxon>Myida</taxon>
        <taxon>Myoidea</taxon>
        <taxon>Myidae</taxon>
        <taxon>Mya</taxon>
    </lineage>
</organism>
<name>A0ABY7E873_MYAAR</name>
<evidence type="ECO:0000256" key="1">
    <source>
        <dbReference type="SAM" id="MobiDB-lite"/>
    </source>
</evidence>
<dbReference type="EMBL" id="CP111016">
    <property type="protein sequence ID" value="WAR04594.1"/>
    <property type="molecule type" value="Genomic_DNA"/>
</dbReference>
<evidence type="ECO:0000313" key="2">
    <source>
        <dbReference type="EMBL" id="WAR04594.1"/>
    </source>
</evidence>
<sequence length="85" mass="9649">MNAWRTIEGYASCNKKELWTVTKQSMAQKGRPLQHPPQITTVKKLVSKQCDSYGTVNSIGFPQDLKKPRDVRQRGQFTTTSTSPH</sequence>